<dbReference type="RefSeq" id="WP_100922177.1">
    <property type="nucleotide sequence ID" value="NZ_CP020370.1"/>
</dbReference>
<dbReference type="Gene3D" id="3.40.50.620">
    <property type="entry name" value="HUPs"/>
    <property type="match status" value="1"/>
</dbReference>
<dbReference type="NCBIfam" id="TIGR01536">
    <property type="entry name" value="asn_synth_AEB"/>
    <property type="match status" value="1"/>
</dbReference>
<evidence type="ECO:0000259" key="11">
    <source>
        <dbReference type="PROSITE" id="PS51278"/>
    </source>
</evidence>
<dbReference type="InterPro" id="IPR029055">
    <property type="entry name" value="Ntn_hydrolases_N"/>
</dbReference>
<evidence type="ECO:0000256" key="2">
    <source>
        <dbReference type="ARBA" id="ARBA00005752"/>
    </source>
</evidence>
<evidence type="ECO:0000256" key="8">
    <source>
        <dbReference type="PIRSR" id="PIRSR001589-1"/>
    </source>
</evidence>
<dbReference type="Proteomes" id="UP000232638">
    <property type="component" value="Chromosome"/>
</dbReference>
<proteinExistence type="inferred from homology"/>
<dbReference type="InterPro" id="IPR033738">
    <property type="entry name" value="AsnB_N"/>
</dbReference>
<dbReference type="InterPro" id="IPR006426">
    <property type="entry name" value="Asn_synth_AEB"/>
</dbReference>
<evidence type="ECO:0000256" key="9">
    <source>
        <dbReference type="PIRSR" id="PIRSR001589-2"/>
    </source>
</evidence>
<accession>A0A2K8UG45</accession>
<feature type="domain" description="Glutamine amidotransferase type-2" evidence="11">
    <location>
        <begin position="2"/>
        <end position="217"/>
    </location>
</feature>
<feature type="binding site" evidence="9">
    <location>
        <position position="103"/>
    </location>
    <ligand>
        <name>L-glutamine</name>
        <dbReference type="ChEBI" id="CHEBI:58359"/>
    </ligand>
</feature>
<reference evidence="12 13" key="1">
    <citation type="submission" date="2017-03" db="EMBL/GenBank/DDBJ databases">
        <title>Complete genome sequence of Candidatus 'Thiodictyon syntrophicum' sp. nov. strain Cad16T, a photolithoautotroph purple sulfur bacterium isolated from an alpine meromictic lake.</title>
        <authorList>
            <person name="Luedin S.M."/>
            <person name="Pothier J.F."/>
            <person name="Danza F."/>
            <person name="Storelli N."/>
            <person name="Wittwer M."/>
            <person name="Tonolla M."/>
        </authorList>
    </citation>
    <scope>NUCLEOTIDE SEQUENCE [LARGE SCALE GENOMIC DNA]</scope>
    <source>
        <strain evidence="12 13">Cad16T</strain>
    </source>
</reference>
<dbReference type="AlphaFoldDB" id="A0A2K8UG45"/>
<dbReference type="GO" id="GO:0005524">
    <property type="term" value="F:ATP binding"/>
    <property type="evidence" value="ECO:0007669"/>
    <property type="project" value="UniProtKB-KW"/>
</dbReference>
<feature type="site" description="Important for beta-aspartyl-AMP intermediate formation" evidence="10">
    <location>
        <position position="375"/>
    </location>
</feature>
<dbReference type="GO" id="GO:0005829">
    <property type="term" value="C:cytosol"/>
    <property type="evidence" value="ECO:0007669"/>
    <property type="project" value="TreeGrafter"/>
</dbReference>
<evidence type="ECO:0000256" key="4">
    <source>
        <dbReference type="ARBA" id="ARBA00022741"/>
    </source>
</evidence>
<keyword evidence="4 9" id="KW-0547">Nucleotide-binding</keyword>
<comment type="catalytic activity">
    <reaction evidence="7">
        <text>L-aspartate + L-glutamine + ATP + H2O = L-asparagine + L-glutamate + AMP + diphosphate + H(+)</text>
        <dbReference type="Rhea" id="RHEA:12228"/>
        <dbReference type="ChEBI" id="CHEBI:15377"/>
        <dbReference type="ChEBI" id="CHEBI:15378"/>
        <dbReference type="ChEBI" id="CHEBI:29985"/>
        <dbReference type="ChEBI" id="CHEBI:29991"/>
        <dbReference type="ChEBI" id="CHEBI:30616"/>
        <dbReference type="ChEBI" id="CHEBI:33019"/>
        <dbReference type="ChEBI" id="CHEBI:58048"/>
        <dbReference type="ChEBI" id="CHEBI:58359"/>
        <dbReference type="ChEBI" id="CHEBI:456215"/>
        <dbReference type="EC" id="6.3.5.4"/>
    </reaction>
</comment>
<dbReference type="PROSITE" id="PS51278">
    <property type="entry name" value="GATASE_TYPE_2"/>
    <property type="match status" value="1"/>
</dbReference>
<dbReference type="GO" id="GO:0006529">
    <property type="term" value="P:asparagine biosynthetic process"/>
    <property type="evidence" value="ECO:0007669"/>
    <property type="project" value="UniProtKB-KW"/>
</dbReference>
<sequence>MCGFCGVIEPGAAAEPALRQALERMNQTLLHRGPDDGGLWLDAAAGVGLGHRRLAILDLSPLGHQPMVSPDGRYVLAYNGEIYNYQALRRAIGDDYPWRGHSDTEVLLAWLSLRGPAATLTECNGMFAFALWDRQARRLTLARDRLGEKPLYYGYNRGRFLFGSELKAITAHPGWQGELNRDALAAYLRLGYVPAPHCIYRDLRKLAPGTYATLTPGQEEPTLHTYWSARSAAEQGLAAPFKGPEAEAVGALERLLMDAVGLRMRADVPLGAFLSGGIDSSTVVALMQAQSQRPVRTFTIGFHEAGFNEAEDARRVAAHLGTDHTELYVTAQDGLATIPSLARLWDEPFADPSQIPTLLVSEMARRAVTVCLSGDGGDELFGGYSRYLWTRDTWRRIGWVPLGLRRALAAAVTGIGTGTWDRLLAPVARFLPGPLAIANPGDRVHKAIDILTGDSPQALYLRMVSHWKDPAALVIGATEPLSVLTDPARRARTMSITESMMYMDSVLYLPDDILVKLDRASMGVSLESRVPLLDHRVYEFAWSLPLAWKVRGRRGKLPLRRILARHVPPALFERPKMGFGVPLAAWLRGPLRDWAEDLLAAERLARDGILRPAPIRARWAEHLAGRRDWSYYLWDLLMFQAWLDLARASGALGARP</sequence>
<evidence type="ECO:0000256" key="3">
    <source>
        <dbReference type="ARBA" id="ARBA00012737"/>
    </source>
</evidence>
<feature type="binding site" evidence="9">
    <location>
        <begin position="373"/>
        <end position="374"/>
    </location>
    <ligand>
        <name>ATP</name>
        <dbReference type="ChEBI" id="CHEBI:30616"/>
    </ligand>
</feature>
<feature type="active site" description="For GATase activity" evidence="8">
    <location>
        <position position="2"/>
    </location>
</feature>
<dbReference type="PIRSF" id="PIRSF001589">
    <property type="entry name" value="Asn_synthetase_glu-h"/>
    <property type="match status" value="1"/>
</dbReference>
<organism evidence="12 13">
    <name type="scientific">Candidatus Thiodictyon syntrophicum</name>
    <dbReference type="NCBI Taxonomy" id="1166950"/>
    <lineage>
        <taxon>Bacteria</taxon>
        <taxon>Pseudomonadati</taxon>
        <taxon>Pseudomonadota</taxon>
        <taxon>Gammaproteobacteria</taxon>
        <taxon>Chromatiales</taxon>
        <taxon>Chromatiaceae</taxon>
        <taxon>Thiodictyon</taxon>
    </lineage>
</organism>
<dbReference type="CDD" id="cd01991">
    <property type="entry name" value="Asn_synthase_B_C"/>
    <property type="match status" value="1"/>
</dbReference>
<evidence type="ECO:0000256" key="5">
    <source>
        <dbReference type="ARBA" id="ARBA00022840"/>
    </source>
</evidence>
<comment type="similarity">
    <text evidence="2">Belongs to the asparagine synthetase family.</text>
</comment>
<dbReference type="InterPro" id="IPR014729">
    <property type="entry name" value="Rossmann-like_a/b/a_fold"/>
</dbReference>
<keyword evidence="13" id="KW-1185">Reference proteome</keyword>
<keyword evidence="8" id="KW-0061">Asparagine biosynthesis</keyword>
<keyword evidence="6 8" id="KW-0315">Glutamine amidotransferase</keyword>
<dbReference type="InterPro" id="IPR051786">
    <property type="entry name" value="ASN_synthetase/amidase"/>
</dbReference>
<dbReference type="SUPFAM" id="SSF52402">
    <property type="entry name" value="Adenine nucleotide alpha hydrolases-like"/>
    <property type="match status" value="1"/>
</dbReference>
<protein>
    <recommendedName>
        <fullName evidence="3">asparagine synthase (glutamine-hydrolyzing)</fullName>
        <ecNumber evidence="3">6.3.5.4</ecNumber>
    </recommendedName>
</protein>
<dbReference type="Pfam" id="PF00733">
    <property type="entry name" value="Asn_synthase"/>
    <property type="match status" value="1"/>
</dbReference>
<dbReference type="EC" id="6.3.5.4" evidence="3"/>
<gene>
    <name evidence="12" type="ORF">THSYN_28760</name>
</gene>
<dbReference type="EMBL" id="CP020370">
    <property type="protein sequence ID" value="AUB84528.1"/>
    <property type="molecule type" value="Genomic_DNA"/>
</dbReference>
<feature type="binding site" evidence="9">
    <location>
        <position position="300"/>
    </location>
    <ligand>
        <name>ATP</name>
        <dbReference type="ChEBI" id="CHEBI:30616"/>
    </ligand>
</feature>
<evidence type="ECO:0000313" key="12">
    <source>
        <dbReference type="EMBL" id="AUB84528.1"/>
    </source>
</evidence>
<comment type="pathway">
    <text evidence="1">Amino-acid biosynthesis; L-asparagine biosynthesis; L-asparagine from L-aspartate (L-Gln route): step 1/1.</text>
</comment>
<name>A0A2K8UG45_9GAMM</name>
<dbReference type="InterPro" id="IPR001962">
    <property type="entry name" value="Asn_synthase"/>
</dbReference>
<keyword evidence="5 9" id="KW-0067">ATP-binding</keyword>
<dbReference type="Gene3D" id="3.60.20.10">
    <property type="entry name" value="Glutamine Phosphoribosylpyrophosphate, subunit 1, domain 1"/>
    <property type="match status" value="1"/>
</dbReference>
<dbReference type="GO" id="GO:0004066">
    <property type="term" value="F:asparagine synthase (glutamine-hydrolyzing) activity"/>
    <property type="evidence" value="ECO:0007669"/>
    <property type="project" value="UniProtKB-EC"/>
</dbReference>
<keyword evidence="8" id="KW-0028">Amino-acid biosynthesis</keyword>
<dbReference type="Pfam" id="PF13522">
    <property type="entry name" value="GATase_6"/>
    <property type="match status" value="1"/>
</dbReference>
<dbReference type="InterPro" id="IPR017932">
    <property type="entry name" value="GATase_2_dom"/>
</dbReference>
<dbReference type="PANTHER" id="PTHR43284:SF1">
    <property type="entry name" value="ASPARAGINE SYNTHETASE"/>
    <property type="match status" value="1"/>
</dbReference>
<evidence type="ECO:0000256" key="7">
    <source>
        <dbReference type="ARBA" id="ARBA00048741"/>
    </source>
</evidence>
<evidence type="ECO:0000313" key="13">
    <source>
        <dbReference type="Proteomes" id="UP000232638"/>
    </source>
</evidence>
<evidence type="ECO:0000256" key="1">
    <source>
        <dbReference type="ARBA" id="ARBA00005187"/>
    </source>
</evidence>
<dbReference type="OrthoDB" id="9763290at2"/>
<evidence type="ECO:0000256" key="10">
    <source>
        <dbReference type="PIRSR" id="PIRSR001589-3"/>
    </source>
</evidence>
<dbReference type="KEGG" id="tsy:THSYN_28760"/>
<dbReference type="CDD" id="cd00712">
    <property type="entry name" value="AsnB"/>
    <property type="match status" value="1"/>
</dbReference>
<evidence type="ECO:0000256" key="6">
    <source>
        <dbReference type="ARBA" id="ARBA00022962"/>
    </source>
</evidence>
<dbReference type="SUPFAM" id="SSF56235">
    <property type="entry name" value="N-terminal nucleophile aminohydrolases (Ntn hydrolases)"/>
    <property type="match status" value="1"/>
</dbReference>
<dbReference type="PANTHER" id="PTHR43284">
    <property type="entry name" value="ASPARAGINE SYNTHETASE (GLUTAMINE-HYDROLYZING)"/>
    <property type="match status" value="1"/>
</dbReference>